<dbReference type="EMBL" id="QHLZ01000001">
    <property type="protein sequence ID" value="PXA69281.1"/>
    <property type="molecule type" value="Genomic_DNA"/>
</dbReference>
<dbReference type="PROSITE" id="PS50109">
    <property type="entry name" value="HIS_KIN"/>
    <property type="match status" value="1"/>
</dbReference>
<dbReference type="Proteomes" id="UP000246303">
    <property type="component" value="Unassembled WGS sequence"/>
</dbReference>
<evidence type="ECO:0000259" key="8">
    <source>
        <dbReference type="PROSITE" id="PS50109"/>
    </source>
</evidence>
<name>A0A2V3DVE5_9MICC</name>
<keyword evidence="4" id="KW-0597">Phosphoprotein</keyword>
<dbReference type="SMART" id="SM00388">
    <property type="entry name" value="HisKA"/>
    <property type="match status" value="1"/>
</dbReference>
<dbReference type="EC" id="2.7.13.3" evidence="3"/>
<dbReference type="Pfam" id="PF00512">
    <property type="entry name" value="HisKA"/>
    <property type="match status" value="1"/>
</dbReference>
<evidence type="ECO:0000256" key="6">
    <source>
        <dbReference type="ARBA" id="ARBA00022777"/>
    </source>
</evidence>
<keyword evidence="6" id="KW-0418">Kinase</keyword>
<proteinExistence type="predicted"/>
<dbReference type="SUPFAM" id="SSF47384">
    <property type="entry name" value="Homodimeric domain of signal transducing histidine kinase"/>
    <property type="match status" value="1"/>
</dbReference>
<keyword evidence="7" id="KW-0902">Two-component regulatory system</keyword>
<comment type="catalytic activity">
    <reaction evidence="1">
        <text>ATP + protein L-histidine = ADP + protein N-phospho-L-histidine.</text>
        <dbReference type="EC" id="2.7.13.3"/>
    </reaction>
</comment>
<comment type="caution">
    <text evidence="9">The sequence shown here is derived from an EMBL/GenBank/DDBJ whole genome shotgun (WGS) entry which is preliminary data.</text>
</comment>
<sequence length="239" mass="26094">MTVLTAQDLVRPLFSPFMMLVFSFAVVIETSGTEGQRAALISKDKLQRTSLAESHARQRLMETLVDTVSDQREFDGAVIAFHDVTDMVNALSAKDDFVANVSHEFRTPLTAIKSYLALAMESPGLQPKEVENYLTIAYRNAERLSGLVSDLLSTRTMTVDRAPTDMVQLCAESLASADPACKKNDVVVNFDPQEPLIVGVDAVRIGQVLDNLISNAVKYSPHGGALSLRVWADGYAFAP</sequence>
<gene>
    <name evidence="9" type="ORF">CVS29_01555</name>
</gene>
<evidence type="ECO:0000313" key="10">
    <source>
        <dbReference type="Proteomes" id="UP000246303"/>
    </source>
</evidence>
<evidence type="ECO:0000256" key="3">
    <source>
        <dbReference type="ARBA" id="ARBA00012438"/>
    </source>
</evidence>
<dbReference type="InterPro" id="IPR003661">
    <property type="entry name" value="HisK_dim/P_dom"/>
</dbReference>
<dbReference type="Gene3D" id="1.10.287.130">
    <property type="match status" value="1"/>
</dbReference>
<dbReference type="GO" id="GO:0005886">
    <property type="term" value="C:plasma membrane"/>
    <property type="evidence" value="ECO:0007669"/>
    <property type="project" value="UniProtKB-SubCell"/>
</dbReference>
<dbReference type="CDD" id="cd00082">
    <property type="entry name" value="HisKA"/>
    <property type="match status" value="1"/>
</dbReference>
<accession>A0A2V3DVE5</accession>
<dbReference type="InterPro" id="IPR050736">
    <property type="entry name" value="Sensor_HK_Regulatory"/>
</dbReference>
<dbReference type="FunFam" id="1.10.287.130:FF:000001">
    <property type="entry name" value="Two-component sensor histidine kinase"/>
    <property type="match status" value="1"/>
</dbReference>
<evidence type="ECO:0000256" key="5">
    <source>
        <dbReference type="ARBA" id="ARBA00022679"/>
    </source>
</evidence>
<dbReference type="InterPro" id="IPR005467">
    <property type="entry name" value="His_kinase_dom"/>
</dbReference>
<protein>
    <recommendedName>
        <fullName evidence="3">histidine kinase</fullName>
        <ecNumber evidence="3">2.7.13.3</ecNumber>
    </recommendedName>
</protein>
<organism evidence="9 10">
    <name type="scientific">Arthrobacter psychrochitiniphilus</name>
    <dbReference type="NCBI Taxonomy" id="291045"/>
    <lineage>
        <taxon>Bacteria</taxon>
        <taxon>Bacillati</taxon>
        <taxon>Actinomycetota</taxon>
        <taxon>Actinomycetes</taxon>
        <taxon>Micrococcales</taxon>
        <taxon>Micrococcaceae</taxon>
        <taxon>Arthrobacter</taxon>
    </lineage>
</organism>
<dbReference type="GO" id="GO:0000155">
    <property type="term" value="F:phosphorelay sensor kinase activity"/>
    <property type="evidence" value="ECO:0007669"/>
    <property type="project" value="InterPro"/>
</dbReference>
<dbReference type="InterPro" id="IPR036890">
    <property type="entry name" value="HATPase_C_sf"/>
</dbReference>
<feature type="domain" description="Histidine kinase" evidence="8">
    <location>
        <begin position="100"/>
        <end position="239"/>
    </location>
</feature>
<reference evidence="9 10" key="1">
    <citation type="submission" date="2018-05" db="EMBL/GenBank/DDBJ databases">
        <title>Genetic diversity of glacier-inhabiting Cryobacterium bacteria in China and description of Cryobacterium mengkeensis sp. nov. and Arthrobacter glacialis sp. nov.</title>
        <authorList>
            <person name="Liu Q."/>
            <person name="Xin Y.-H."/>
        </authorList>
    </citation>
    <scope>NUCLEOTIDE SEQUENCE [LARGE SCALE GENOMIC DNA]</scope>
    <source>
        <strain evidence="9 10">GP3</strain>
    </source>
</reference>
<comment type="subcellular location">
    <subcellularLocation>
        <location evidence="2">Cell membrane</location>
    </subcellularLocation>
</comment>
<evidence type="ECO:0000256" key="7">
    <source>
        <dbReference type="ARBA" id="ARBA00023012"/>
    </source>
</evidence>
<evidence type="ECO:0000313" key="9">
    <source>
        <dbReference type="EMBL" id="PXA69281.1"/>
    </source>
</evidence>
<dbReference type="InterPro" id="IPR036097">
    <property type="entry name" value="HisK_dim/P_sf"/>
</dbReference>
<keyword evidence="5" id="KW-0808">Transferase</keyword>
<evidence type="ECO:0000256" key="2">
    <source>
        <dbReference type="ARBA" id="ARBA00004236"/>
    </source>
</evidence>
<evidence type="ECO:0000256" key="1">
    <source>
        <dbReference type="ARBA" id="ARBA00000085"/>
    </source>
</evidence>
<evidence type="ECO:0000256" key="4">
    <source>
        <dbReference type="ARBA" id="ARBA00022553"/>
    </source>
</evidence>
<dbReference type="Gene3D" id="3.30.565.10">
    <property type="entry name" value="Histidine kinase-like ATPase, C-terminal domain"/>
    <property type="match status" value="1"/>
</dbReference>
<dbReference type="SUPFAM" id="SSF55874">
    <property type="entry name" value="ATPase domain of HSP90 chaperone/DNA topoisomerase II/histidine kinase"/>
    <property type="match status" value="1"/>
</dbReference>
<dbReference type="PANTHER" id="PTHR43711:SF1">
    <property type="entry name" value="HISTIDINE KINASE 1"/>
    <property type="match status" value="1"/>
</dbReference>
<keyword evidence="10" id="KW-1185">Reference proteome</keyword>
<dbReference type="AlphaFoldDB" id="A0A2V3DVE5"/>
<dbReference type="PANTHER" id="PTHR43711">
    <property type="entry name" value="TWO-COMPONENT HISTIDINE KINASE"/>
    <property type="match status" value="1"/>
</dbReference>